<evidence type="ECO:0008006" key="4">
    <source>
        <dbReference type="Google" id="ProtNLM"/>
    </source>
</evidence>
<accession>W7UAX9</accession>
<dbReference type="EMBL" id="ATAX01000036">
    <property type="protein sequence ID" value="EWM52231.1"/>
    <property type="molecule type" value="Genomic_DNA"/>
</dbReference>
<evidence type="ECO:0000313" key="2">
    <source>
        <dbReference type="EMBL" id="EWM52231.1"/>
    </source>
</evidence>
<dbReference type="InterPro" id="IPR036439">
    <property type="entry name" value="Dockerin_dom_sf"/>
</dbReference>
<dbReference type="OrthoDB" id="55273at2"/>
<name>W7UAX9_RUMFL</name>
<dbReference type="AlphaFoldDB" id="W7UAX9"/>
<evidence type="ECO:0000256" key="1">
    <source>
        <dbReference type="SAM" id="SignalP"/>
    </source>
</evidence>
<keyword evidence="1" id="KW-0732">Signal</keyword>
<dbReference type="Gene3D" id="1.10.1330.10">
    <property type="entry name" value="Dockerin domain"/>
    <property type="match status" value="1"/>
</dbReference>
<organism evidence="2 3">
    <name type="scientific">Ruminococcus flavefaciens 007c</name>
    <dbReference type="NCBI Taxonomy" id="1341157"/>
    <lineage>
        <taxon>Bacteria</taxon>
        <taxon>Bacillati</taxon>
        <taxon>Bacillota</taxon>
        <taxon>Clostridia</taxon>
        <taxon>Eubacteriales</taxon>
        <taxon>Oscillospiraceae</taxon>
        <taxon>Ruminococcus</taxon>
    </lineage>
</organism>
<feature type="chain" id="PRO_5004904282" description="Dockerin domain-containing protein" evidence="1">
    <location>
        <begin position="34"/>
        <end position="522"/>
    </location>
</feature>
<dbReference type="Gene3D" id="3.40.190.10">
    <property type="entry name" value="Periplasmic binding protein-like II"/>
    <property type="match status" value="1"/>
</dbReference>
<reference evidence="2 3" key="1">
    <citation type="journal article" date="2014" name="PLoS ONE">
        <title>Rumen cellulosomics: divergent fiber-degrading strategies revealed by comparative genome-wide analysis of six ruminococcal strains.</title>
        <authorList>
            <person name="Dassa B."/>
            <person name="Borovok I."/>
            <person name="Ruimy-Israeli V."/>
            <person name="Lamed R."/>
            <person name="Flint H.J."/>
            <person name="Duncan S.H."/>
            <person name="Henrissat B."/>
            <person name="Coutinho P."/>
            <person name="Morrison M."/>
            <person name="Mosoni P."/>
            <person name="Yeoman C.J."/>
            <person name="White B.A."/>
            <person name="Bayer E.A."/>
        </authorList>
    </citation>
    <scope>NUCLEOTIDE SEQUENCE [LARGE SCALE GENOMIC DNA]</scope>
    <source>
        <strain evidence="2 3">007c</strain>
    </source>
</reference>
<feature type="signal peptide" evidence="1">
    <location>
        <begin position="1"/>
        <end position="33"/>
    </location>
</feature>
<evidence type="ECO:0000313" key="3">
    <source>
        <dbReference type="Proteomes" id="UP000019365"/>
    </source>
</evidence>
<dbReference type="RefSeq" id="WP_051456706.1">
    <property type="nucleotide sequence ID" value="NZ_ATAX01000036.1"/>
</dbReference>
<dbReference type="PATRIC" id="fig|1341157.4.peg.2998"/>
<dbReference type="SUPFAM" id="SSF53850">
    <property type="entry name" value="Periplasmic binding protein-like II"/>
    <property type="match status" value="1"/>
</dbReference>
<proteinExistence type="predicted"/>
<comment type="caution">
    <text evidence="2">The sequence shown here is derived from an EMBL/GenBank/DDBJ whole genome shotgun (WGS) entry which is preliminary data.</text>
</comment>
<protein>
    <recommendedName>
        <fullName evidence="4">Dockerin domain-containing protein</fullName>
    </recommendedName>
</protein>
<sequence>MKIKRNIAGISALGLIGALSLTAVSTLSNNVKADTKFGDINSDGYIDAVDASMILSYYSYVSTAEGTPMTLEQFMAKDSDKTEPETSDSPEKDVSLRTGGDTFTLVSWNHDEIPSMIANWKGLDAEEVIDSLYSESGEGITTASGAKINFINLGTSGGRASDSYDEMFNQGEDIDIYLAEPYWALKYMDNDALSAPLSSLGITEKDMGEWYPYTKKLAQNSKGVYKAVPYCIAPGAFVYRSDIAEKYLGVKNPEEMQATIGDWDKFSSSAKTIAEKTGGKIAFADSIGGMWEAYSCGRFDFVTSNNKLDMSDDVRAFADMAKELWENGGVAKNNQWTDEWVQSGQEGNCMGYFVPSWAIYSGSFICDAAKNQTGKWSICLGPQSYYWGGNEILINPSTDNGDDVKSFVLSFGFNSGCMMQYARQRNKDNHMPNNMSVNAQLAKENFYHDTEMQEILNAQNYYDVFDQSGRNIDMKKYTHYDDTIKTNIISEIQESYIEKGRSWDDTMTVIRDRTFETYPELK</sequence>
<dbReference type="eggNOG" id="COG1653">
    <property type="taxonomic scope" value="Bacteria"/>
</dbReference>
<dbReference type="GO" id="GO:0000272">
    <property type="term" value="P:polysaccharide catabolic process"/>
    <property type="evidence" value="ECO:0007669"/>
    <property type="project" value="InterPro"/>
</dbReference>
<gene>
    <name evidence="2" type="ORF">RF007C_12835</name>
</gene>
<keyword evidence="3" id="KW-1185">Reference proteome</keyword>
<dbReference type="Proteomes" id="UP000019365">
    <property type="component" value="Unassembled WGS sequence"/>
</dbReference>